<dbReference type="AlphaFoldDB" id="R0HLG8"/>
<protein>
    <recommendedName>
        <fullName evidence="1">F-box domain-containing protein</fullName>
    </recommendedName>
</protein>
<proteinExistence type="predicted"/>
<dbReference type="CDD" id="cd22157">
    <property type="entry name" value="F-box_AtFBW1-like"/>
    <property type="match status" value="1"/>
</dbReference>
<dbReference type="InterPro" id="IPR001810">
    <property type="entry name" value="F-box_dom"/>
</dbReference>
<dbReference type="NCBIfam" id="TIGR01640">
    <property type="entry name" value="F_box_assoc_1"/>
    <property type="match status" value="1"/>
</dbReference>
<sequence>MFRLSLRTAAAAIRQKRERERSWEEAELGKEPCKKQKIRLHHRFLRKKKKQEVENKKLKRSKQDWKYCVAAEIPLDLLIEILTRLPPTSVVKLKCVSKFWSSLLSSRDFSNRFLMLPSQPRLYMTLLDRLFYSKSLLLSSAAPSPFPSTFEFDQDQTVRRMGGFDPRFLHGFICFMYYLNARIYNPSTRQLYIIPFINKKSDIIAECRDVHNDPYTIQYYMGHDTVNDQYKLLCTILIGDIGKLRQEYWVYVLEGGGSWKRKSVTNDVHPHIPNVLALCMNGAIYYCAWTDEYTCVLVRFDVRSEELDMLQVPWGDGEKVARLDKTVSQMDYAGKVAVLDITIIKETGVMYLWVVEDWRKKEWSRKNLVLKPCQMHLVTTNQLKIRGTHLKGRILLFPMGLVSPFYILCYDLQTNDLKKIEIKEIPECWFSKDEDITYFDVDFMHPSKSIRYLENEVKLFR</sequence>
<dbReference type="PANTHER" id="PTHR31111:SF125">
    <property type="entry name" value="F-BOX PROTEIN CPR30-LIKE"/>
    <property type="match status" value="1"/>
</dbReference>
<accession>R0HLG8</accession>
<dbReference type="InterPro" id="IPR036047">
    <property type="entry name" value="F-box-like_dom_sf"/>
</dbReference>
<dbReference type="Pfam" id="PF00646">
    <property type="entry name" value="F-box"/>
    <property type="match status" value="1"/>
</dbReference>
<keyword evidence="3" id="KW-1185">Reference proteome</keyword>
<name>R0HLG8_9BRAS</name>
<dbReference type="EMBL" id="KB870807">
    <property type="protein sequence ID" value="EOA30529.1"/>
    <property type="molecule type" value="Genomic_DNA"/>
</dbReference>
<dbReference type="SMART" id="SM00256">
    <property type="entry name" value="FBOX"/>
    <property type="match status" value="1"/>
</dbReference>
<dbReference type="PROSITE" id="PS50181">
    <property type="entry name" value="FBOX"/>
    <property type="match status" value="1"/>
</dbReference>
<dbReference type="Pfam" id="PF08268">
    <property type="entry name" value="FBA_3"/>
    <property type="match status" value="1"/>
</dbReference>
<evidence type="ECO:0000259" key="1">
    <source>
        <dbReference type="PROSITE" id="PS50181"/>
    </source>
</evidence>
<evidence type="ECO:0000313" key="2">
    <source>
        <dbReference type="EMBL" id="EOA30529.1"/>
    </source>
</evidence>
<dbReference type="PANTHER" id="PTHR31111">
    <property type="entry name" value="BNAA05G37150D PROTEIN-RELATED"/>
    <property type="match status" value="1"/>
</dbReference>
<reference evidence="3" key="1">
    <citation type="journal article" date="2013" name="Nat. Genet.">
        <title>The Capsella rubella genome and the genomic consequences of rapid mating system evolution.</title>
        <authorList>
            <person name="Slotte T."/>
            <person name="Hazzouri K.M."/>
            <person name="Agren J.A."/>
            <person name="Koenig D."/>
            <person name="Maumus F."/>
            <person name="Guo Y.L."/>
            <person name="Steige K."/>
            <person name="Platts A.E."/>
            <person name="Escobar J.S."/>
            <person name="Newman L.K."/>
            <person name="Wang W."/>
            <person name="Mandakova T."/>
            <person name="Vello E."/>
            <person name="Smith L.M."/>
            <person name="Henz S.R."/>
            <person name="Steffen J."/>
            <person name="Takuno S."/>
            <person name="Brandvain Y."/>
            <person name="Coop G."/>
            <person name="Andolfatto P."/>
            <person name="Hu T.T."/>
            <person name="Blanchette M."/>
            <person name="Clark R.M."/>
            <person name="Quesneville H."/>
            <person name="Nordborg M."/>
            <person name="Gaut B.S."/>
            <person name="Lysak M.A."/>
            <person name="Jenkins J."/>
            <person name="Grimwood J."/>
            <person name="Chapman J."/>
            <person name="Prochnik S."/>
            <person name="Shu S."/>
            <person name="Rokhsar D."/>
            <person name="Schmutz J."/>
            <person name="Weigel D."/>
            <person name="Wright S.I."/>
        </authorList>
    </citation>
    <scope>NUCLEOTIDE SEQUENCE [LARGE SCALE GENOMIC DNA]</scope>
    <source>
        <strain evidence="3">cv. Monte Gargano</strain>
    </source>
</reference>
<feature type="domain" description="F-box" evidence="1">
    <location>
        <begin position="67"/>
        <end position="116"/>
    </location>
</feature>
<evidence type="ECO:0000313" key="3">
    <source>
        <dbReference type="Proteomes" id="UP000029121"/>
    </source>
</evidence>
<dbReference type="InterPro" id="IPR013187">
    <property type="entry name" value="F-box-assoc_dom_typ3"/>
</dbReference>
<dbReference type="KEGG" id="crb:17892147"/>
<dbReference type="InterPro" id="IPR017451">
    <property type="entry name" value="F-box-assoc_interact_dom"/>
</dbReference>
<dbReference type="Proteomes" id="UP000029121">
    <property type="component" value="Unassembled WGS sequence"/>
</dbReference>
<dbReference type="SUPFAM" id="SSF81383">
    <property type="entry name" value="F-box domain"/>
    <property type="match status" value="1"/>
</dbReference>
<gene>
    <name evidence="2" type="ORF">CARUB_v10013652mg</name>
</gene>
<organism evidence="2 3">
    <name type="scientific">Capsella rubella</name>
    <dbReference type="NCBI Taxonomy" id="81985"/>
    <lineage>
        <taxon>Eukaryota</taxon>
        <taxon>Viridiplantae</taxon>
        <taxon>Streptophyta</taxon>
        <taxon>Embryophyta</taxon>
        <taxon>Tracheophyta</taxon>
        <taxon>Spermatophyta</taxon>
        <taxon>Magnoliopsida</taxon>
        <taxon>eudicotyledons</taxon>
        <taxon>Gunneridae</taxon>
        <taxon>Pentapetalae</taxon>
        <taxon>rosids</taxon>
        <taxon>malvids</taxon>
        <taxon>Brassicales</taxon>
        <taxon>Brassicaceae</taxon>
        <taxon>Camelineae</taxon>
        <taxon>Capsella</taxon>
    </lineage>
</organism>
<dbReference type="OrthoDB" id="1036252at2759"/>